<accession>A0A937CQT2</accession>
<evidence type="ECO:0000313" key="1">
    <source>
        <dbReference type="EMBL" id="MBL0374348.1"/>
    </source>
</evidence>
<reference evidence="1" key="1">
    <citation type="submission" date="2021-01" db="EMBL/GenBank/DDBJ databases">
        <title>Rhizobium sp. strain KVB221 16S ribosomal RNA gene Genome sequencing and assembly.</title>
        <authorList>
            <person name="Kang M."/>
        </authorList>
    </citation>
    <scope>NUCLEOTIDE SEQUENCE</scope>
    <source>
        <strain evidence="1">KVB221</strain>
    </source>
</reference>
<keyword evidence="2" id="KW-1185">Reference proteome</keyword>
<protein>
    <submittedName>
        <fullName evidence="1">Uncharacterized protein</fullName>
    </submittedName>
</protein>
<dbReference type="Proteomes" id="UP000633219">
    <property type="component" value="Unassembled WGS sequence"/>
</dbReference>
<sequence>MTRLEEAGDTLAKLSFSVNRIRRCPVWARQGEEDLFDLCGGPFKGIGVGRKAKS</sequence>
<dbReference type="AlphaFoldDB" id="A0A937CQT2"/>
<organism evidence="1 2">
    <name type="scientific">Rhizobium setariae</name>
    <dbReference type="NCBI Taxonomy" id="2801340"/>
    <lineage>
        <taxon>Bacteria</taxon>
        <taxon>Pseudomonadati</taxon>
        <taxon>Pseudomonadota</taxon>
        <taxon>Alphaproteobacteria</taxon>
        <taxon>Hyphomicrobiales</taxon>
        <taxon>Rhizobiaceae</taxon>
        <taxon>Rhizobium/Agrobacterium group</taxon>
        <taxon>Rhizobium</taxon>
    </lineage>
</organism>
<evidence type="ECO:0000313" key="2">
    <source>
        <dbReference type="Proteomes" id="UP000633219"/>
    </source>
</evidence>
<comment type="caution">
    <text evidence="1">The sequence shown here is derived from an EMBL/GenBank/DDBJ whole genome shotgun (WGS) entry which is preliminary data.</text>
</comment>
<dbReference type="EMBL" id="JAEQNC010000012">
    <property type="protein sequence ID" value="MBL0374348.1"/>
    <property type="molecule type" value="Genomic_DNA"/>
</dbReference>
<dbReference type="RefSeq" id="WP_201662621.1">
    <property type="nucleotide sequence ID" value="NZ_JAEQNC010000012.1"/>
</dbReference>
<gene>
    <name evidence="1" type="ORF">JJB09_20225</name>
</gene>
<name>A0A937CQT2_9HYPH</name>
<proteinExistence type="predicted"/>